<dbReference type="Gramene" id="Pp3c25_5940V3.4">
    <property type="protein sequence ID" value="Pp3c25_5940V3.4"/>
    <property type="gene ID" value="Pp3c25_5940"/>
</dbReference>
<sequence length="1265" mass="142376">MAVSREPENVIVSRQGSVLGKKTILKSDHFPGCQNKRLLPHVEGAPNYRQVGNKPVYGVAIPTVDGIRRVLELIGAGKYESQRVLWHNLREEPVIYVNGRPFVLREVERPFTNLEYTGINRQRVEQMEARLKVDVLQEAARYSNKIMVSDELPDGQMIDQWEPVGPDSIQTPFEVYVSLQAEGYPVDYERIPITDEKSPKERDFDSLVHRFSQVDVETKLVFNCQMGRGRTTTGMVIATLIHLQRVGASGLPRSSSMGTIHEARDEMLHDVPDTEEALRRGEYTVIRSLIRVLEGGVEGKRQVDKVIDSCSAMQNLREAIAGYRNSIVRQADEKKREAGLSFFVEYLERYYFLICFAVYIHTDKTSLGSSHRSGAGGFEQWMRARPELYSILRRLLRRDPMGALGYSNTPVGVIKMSPKAADGRPSKMEYVVASRNGEVLGRRTMLKSDHCPGCQSQYLPELLDGAPNFREVGGFPVYGVANPTIDGIRAVLQRVGEGSSERPVLWHNMREEPVVYINGKPFVLREVERPYKNMLEYEGIERARVEQMEARLKEDILREAERYSGAIMVNHEMDDGQIFDSWEPVGPGAVQTPLEVYECLKAEGYQVEYARVPITDGKAPKSSDFGALASRIATATRDTAFVFNCQMGRGRTTTGMVIACLVLLRCEYGIPLRMPDLIPHGDEADSGLSSGEEVNGDMLVGSPANRVQDQNCIAGFVMDDIPIVRKITRLLDNGAECREALDSVIDHCAAMQNLRQAVLHYRRAFNDQKLEHHARRAALNRGIEYLERYLMLIAFAAYLNSSSFDGYCQGGSGTTFKAWLHRHPEVRQMKWSMRLRPTRVFTINEIEFKVHGENNQEDSVMEAVVKSRTGSILGKHSLLKMYFFPGQKTTSDHVPITGAPHVCKVEGFPVHSMATPTIEGAKAVLTHLCAGPSSGMQRKAVVTDLREEVVVYVHDNPFVLREVDQPASTLKHVGVKAHVVEQMESRLKEDILAEVERTGGRMLLHREEYSVITGHSDIIGYWEVISAEDVQTPAEMYANLRAEGYNLDYQRIPLTRERAAVTADVDAIHRRLDEAGSGVEYCFISHTGFGGVAYAMAMTCLRLQAEQQLASLSLSSSTKTDIVNFHLMANNKMVQRPADDTEAFRQGDYRDILSLTRVLASGPASKDEVDVVIDRCAVAGHLRDDIFDYMCQLNHFTNLEDERRYNVLDMGVNALRRYFFLIAFRSYLFSRVALHGNACAGETSFSDWMKARPELGHLYDNLKLK</sequence>
<dbReference type="AlphaFoldDB" id="A0A2K1IDY8"/>
<dbReference type="GO" id="GO:0005737">
    <property type="term" value="C:cytoplasm"/>
    <property type="evidence" value="ECO:0000318"/>
    <property type="project" value="GO_Central"/>
</dbReference>
<dbReference type="Gramene" id="Pp3c25_5940V3.3">
    <property type="protein sequence ID" value="Pp3c25_5940V3.3"/>
    <property type="gene ID" value="Pp3c25_5940"/>
</dbReference>
<dbReference type="EnsemblPlants" id="Pp3c25_5940V3.1">
    <property type="protein sequence ID" value="Pp3c25_5940V3.1"/>
    <property type="gene ID" value="Pp3c25_5940"/>
</dbReference>
<dbReference type="FunCoup" id="A0A2K1IDY8">
    <property type="interactions" value="567"/>
</dbReference>
<dbReference type="OMA" id="VIPIWEE"/>
<evidence type="ECO:0008006" key="4">
    <source>
        <dbReference type="Google" id="ProtNLM"/>
    </source>
</evidence>
<gene>
    <name evidence="2" type="primary">LOC112277226</name>
    <name evidence="1" type="ORF">PHYPA_029647</name>
</gene>
<evidence type="ECO:0000313" key="3">
    <source>
        <dbReference type="Proteomes" id="UP000006727"/>
    </source>
</evidence>
<evidence type="ECO:0000313" key="2">
    <source>
        <dbReference type="EnsemblPlants" id="Pp3c25_5940V3.1"/>
    </source>
</evidence>
<dbReference type="FunFam" id="3.90.190.10:FF:000047">
    <property type="entry name" value="Paladin isoform A"/>
    <property type="match status" value="2"/>
</dbReference>
<dbReference type="InterPro" id="IPR029021">
    <property type="entry name" value="Prot-tyrosine_phosphatase-like"/>
</dbReference>
<dbReference type="Gramene" id="Pp3c25_5940V3.2">
    <property type="protein sequence ID" value="Pp3c25_5940V3.2"/>
    <property type="gene ID" value="Pp3c25_5940"/>
</dbReference>
<dbReference type="Pfam" id="PF14566">
    <property type="entry name" value="PTPlike_phytase"/>
    <property type="match status" value="3"/>
</dbReference>
<dbReference type="RefSeq" id="XP_024365087.1">
    <property type="nucleotide sequence ID" value="XM_024509319.2"/>
</dbReference>
<accession>A0A2K1IDY8</accession>
<dbReference type="EnsemblPlants" id="Pp3c25_5940V3.3">
    <property type="protein sequence ID" value="Pp3c25_5940V3.3"/>
    <property type="gene ID" value="Pp3c25_5940"/>
</dbReference>
<dbReference type="EnsemblPlants" id="Pp3c25_5940V3.2">
    <property type="protein sequence ID" value="Pp3c25_5940V3.2"/>
    <property type="gene ID" value="Pp3c25_5940"/>
</dbReference>
<reference evidence="2" key="3">
    <citation type="submission" date="2020-12" db="UniProtKB">
        <authorList>
            <consortium name="EnsemblPlants"/>
        </authorList>
    </citation>
    <scope>IDENTIFICATION</scope>
</reference>
<name>A0A2K1IDY8_PHYPA</name>
<dbReference type="Gramene" id="Pp3c25_5940V3.1">
    <property type="protein sequence ID" value="Pp3c25_5940V3.1"/>
    <property type="gene ID" value="Pp3c25_5940"/>
</dbReference>
<dbReference type="OrthoDB" id="66369at2759"/>
<dbReference type="RefSeq" id="XP_024365086.1">
    <property type="nucleotide sequence ID" value="XM_024509318.2"/>
</dbReference>
<keyword evidence="3" id="KW-1185">Reference proteome</keyword>
<dbReference type="KEGG" id="ppp:112277226"/>
<dbReference type="GeneID" id="112277226"/>
<dbReference type="PaxDb" id="3218-PP1S88_68V6.1"/>
<evidence type="ECO:0000313" key="1">
    <source>
        <dbReference type="EMBL" id="PNR27495.1"/>
    </source>
</evidence>
<dbReference type="EnsemblPlants" id="Pp3c25_5940V3.4">
    <property type="protein sequence ID" value="Pp3c25_5940V3.4"/>
    <property type="gene ID" value="Pp3c25_5940"/>
</dbReference>
<dbReference type="GO" id="GO:0005634">
    <property type="term" value="C:nucleus"/>
    <property type="evidence" value="ECO:0000318"/>
    <property type="project" value="GO_Central"/>
</dbReference>
<dbReference type="Proteomes" id="UP000006727">
    <property type="component" value="Chromosome 25"/>
</dbReference>
<dbReference type="Gene3D" id="3.90.190.10">
    <property type="entry name" value="Protein tyrosine phosphatase superfamily"/>
    <property type="match status" value="3"/>
</dbReference>
<protein>
    <recommendedName>
        <fullName evidence="4">Paladin</fullName>
    </recommendedName>
</protein>
<reference evidence="1 3" key="2">
    <citation type="journal article" date="2018" name="Plant J.">
        <title>The Physcomitrella patens chromosome-scale assembly reveals moss genome structure and evolution.</title>
        <authorList>
            <person name="Lang D."/>
            <person name="Ullrich K.K."/>
            <person name="Murat F."/>
            <person name="Fuchs J."/>
            <person name="Jenkins J."/>
            <person name="Haas F.B."/>
            <person name="Piednoel M."/>
            <person name="Gundlach H."/>
            <person name="Van Bel M."/>
            <person name="Meyberg R."/>
            <person name="Vives C."/>
            <person name="Morata J."/>
            <person name="Symeonidi A."/>
            <person name="Hiss M."/>
            <person name="Muchero W."/>
            <person name="Kamisugi Y."/>
            <person name="Saleh O."/>
            <person name="Blanc G."/>
            <person name="Decker E.L."/>
            <person name="van Gessel N."/>
            <person name="Grimwood J."/>
            <person name="Hayes R.D."/>
            <person name="Graham S.W."/>
            <person name="Gunter L.E."/>
            <person name="McDaniel S.F."/>
            <person name="Hoernstein S.N.W."/>
            <person name="Larsson A."/>
            <person name="Li F.W."/>
            <person name="Perroud P.F."/>
            <person name="Phillips J."/>
            <person name="Ranjan P."/>
            <person name="Rokshar D.S."/>
            <person name="Rothfels C.J."/>
            <person name="Schneider L."/>
            <person name="Shu S."/>
            <person name="Stevenson D.W."/>
            <person name="Thummler F."/>
            <person name="Tillich M."/>
            <person name="Villarreal Aguilar J.C."/>
            <person name="Widiez T."/>
            <person name="Wong G.K."/>
            <person name="Wymore A."/>
            <person name="Zhang Y."/>
            <person name="Zimmer A.D."/>
            <person name="Quatrano R.S."/>
            <person name="Mayer K.F.X."/>
            <person name="Goodstein D."/>
            <person name="Casacuberta J.M."/>
            <person name="Vandepoele K."/>
            <person name="Reski R."/>
            <person name="Cuming A.C."/>
            <person name="Tuskan G.A."/>
            <person name="Maumus F."/>
            <person name="Salse J."/>
            <person name="Schmutz J."/>
            <person name="Rensing S.A."/>
        </authorList>
    </citation>
    <scope>NUCLEOTIDE SEQUENCE [LARGE SCALE GENOMIC DNA]</scope>
    <source>
        <strain evidence="2 3">cv. Gransden 2004</strain>
    </source>
</reference>
<dbReference type="STRING" id="3218.A0A2K1IDY8"/>
<organism evidence="1">
    <name type="scientific">Physcomitrium patens</name>
    <name type="common">Spreading-leaved earth moss</name>
    <name type="synonym">Physcomitrella patens</name>
    <dbReference type="NCBI Taxonomy" id="3218"/>
    <lineage>
        <taxon>Eukaryota</taxon>
        <taxon>Viridiplantae</taxon>
        <taxon>Streptophyta</taxon>
        <taxon>Embryophyta</taxon>
        <taxon>Bryophyta</taxon>
        <taxon>Bryophytina</taxon>
        <taxon>Bryopsida</taxon>
        <taxon>Funariidae</taxon>
        <taxon>Funariales</taxon>
        <taxon>Funariaceae</taxon>
        <taxon>Physcomitrium</taxon>
    </lineage>
</organism>
<proteinExistence type="predicted"/>
<dbReference type="CDD" id="cd14496">
    <property type="entry name" value="PTP_paladin"/>
    <property type="match status" value="2"/>
</dbReference>
<dbReference type="GO" id="GO:0004725">
    <property type="term" value="F:protein tyrosine phosphatase activity"/>
    <property type="evidence" value="ECO:0000318"/>
    <property type="project" value="GO_Central"/>
</dbReference>
<dbReference type="InterPro" id="IPR050561">
    <property type="entry name" value="PTP"/>
</dbReference>
<dbReference type="PANTHER" id="PTHR23339">
    <property type="entry name" value="TYROSINE SPECIFIC PROTEIN PHOSPHATASE AND DUAL SPECIFICITY PROTEIN PHOSPHATASE"/>
    <property type="match status" value="1"/>
</dbReference>
<dbReference type="SMART" id="SM01301">
    <property type="entry name" value="PTPlike_phytase"/>
    <property type="match status" value="3"/>
</dbReference>
<dbReference type="SUPFAM" id="SSF52799">
    <property type="entry name" value="(Phosphotyrosine protein) phosphatases II"/>
    <property type="match status" value="3"/>
</dbReference>
<dbReference type="EMBL" id="ABEU02000025">
    <property type="protein sequence ID" value="PNR27495.1"/>
    <property type="molecule type" value="Genomic_DNA"/>
</dbReference>
<reference evidence="1 3" key="1">
    <citation type="journal article" date="2008" name="Science">
        <title>The Physcomitrella genome reveals evolutionary insights into the conquest of land by plants.</title>
        <authorList>
            <person name="Rensing S."/>
            <person name="Lang D."/>
            <person name="Zimmer A."/>
            <person name="Terry A."/>
            <person name="Salamov A."/>
            <person name="Shapiro H."/>
            <person name="Nishiyama T."/>
            <person name="Perroud P.-F."/>
            <person name="Lindquist E."/>
            <person name="Kamisugi Y."/>
            <person name="Tanahashi T."/>
            <person name="Sakakibara K."/>
            <person name="Fujita T."/>
            <person name="Oishi K."/>
            <person name="Shin-I T."/>
            <person name="Kuroki Y."/>
            <person name="Toyoda A."/>
            <person name="Suzuki Y."/>
            <person name="Hashimoto A."/>
            <person name="Yamaguchi K."/>
            <person name="Sugano A."/>
            <person name="Kohara Y."/>
            <person name="Fujiyama A."/>
            <person name="Anterola A."/>
            <person name="Aoki S."/>
            <person name="Ashton N."/>
            <person name="Barbazuk W.B."/>
            <person name="Barker E."/>
            <person name="Bennetzen J."/>
            <person name="Bezanilla M."/>
            <person name="Blankenship R."/>
            <person name="Cho S.H."/>
            <person name="Dutcher S."/>
            <person name="Estelle M."/>
            <person name="Fawcett J.A."/>
            <person name="Gundlach H."/>
            <person name="Hanada K."/>
            <person name="Heyl A."/>
            <person name="Hicks K.A."/>
            <person name="Hugh J."/>
            <person name="Lohr M."/>
            <person name="Mayer K."/>
            <person name="Melkozernov A."/>
            <person name="Murata T."/>
            <person name="Nelson D."/>
            <person name="Pils B."/>
            <person name="Prigge M."/>
            <person name="Reiss B."/>
            <person name="Renner T."/>
            <person name="Rombauts S."/>
            <person name="Rushton P."/>
            <person name="Sanderfoot A."/>
            <person name="Schween G."/>
            <person name="Shiu S.-H."/>
            <person name="Stueber K."/>
            <person name="Theodoulou F.L."/>
            <person name="Tu H."/>
            <person name="Van de Peer Y."/>
            <person name="Verrier P.J."/>
            <person name="Waters E."/>
            <person name="Wood A."/>
            <person name="Yang L."/>
            <person name="Cove D."/>
            <person name="Cuming A."/>
            <person name="Hasebe M."/>
            <person name="Lucas S."/>
            <person name="Mishler D.B."/>
            <person name="Reski R."/>
            <person name="Grigoriev I."/>
            <person name="Quatrano R.S."/>
            <person name="Boore J.L."/>
        </authorList>
    </citation>
    <scope>NUCLEOTIDE SEQUENCE [LARGE SCALE GENOMIC DNA]</scope>
    <source>
        <strain evidence="2 3">cv. Gransden 2004</strain>
    </source>
</reference>